<dbReference type="Gene3D" id="3.60.160.10">
    <property type="entry name" value="Mitochondrial biogenesis AIM24"/>
    <property type="match status" value="1"/>
</dbReference>
<dbReference type="EMBL" id="CP064939">
    <property type="protein sequence ID" value="QPH38789.1"/>
    <property type="molecule type" value="Genomic_DNA"/>
</dbReference>
<evidence type="ECO:0000313" key="1">
    <source>
        <dbReference type="EMBL" id="QPH38789.1"/>
    </source>
</evidence>
<dbReference type="PANTHER" id="PTHR38074">
    <property type="entry name" value="ALTERED INHERITANCE OF MITOCHONDRIA PROTEIN 24, MITOCHONDRIAL"/>
    <property type="match status" value="1"/>
</dbReference>
<dbReference type="InterPro" id="IPR016031">
    <property type="entry name" value="Trp_RNA-bd_attenuator-like_dom"/>
</dbReference>
<gene>
    <name evidence="1" type="ORF">IZT61_17200</name>
</gene>
<evidence type="ECO:0000313" key="2">
    <source>
        <dbReference type="Proteomes" id="UP000594759"/>
    </source>
</evidence>
<dbReference type="Proteomes" id="UP000594759">
    <property type="component" value="Chromosome"/>
</dbReference>
<dbReference type="PANTHER" id="PTHR38074:SF1">
    <property type="entry name" value="ALTERED INHERITANCE OF MITOCHONDRIA PROTEIN 24, MITOCHONDRIAL"/>
    <property type="match status" value="1"/>
</dbReference>
<reference evidence="1 2" key="1">
    <citation type="submission" date="2020-11" db="EMBL/GenBank/DDBJ databases">
        <title>Pedobacter endophytica, an endophytic bacteria isolated form Carex pumila.</title>
        <authorList>
            <person name="Peng Y."/>
            <person name="Jiang L."/>
            <person name="Lee J."/>
        </authorList>
    </citation>
    <scope>NUCLEOTIDE SEQUENCE [LARGE SCALE GENOMIC DNA]</scope>
    <source>
        <strain evidence="1 2">JBR3-12</strain>
    </source>
</reference>
<dbReference type="KEGG" id="pex:IZT61_17200"/>
<keyword evidence="2" id="KW-1185">Reference proteome</keyword>
<dbReference type="SUPFAM" id="SSF51219">
    <property type="entry name" value="TRAP-like"/>
    <property type="match status" value="1"/>
</dbReference>
<dbReference type="AlphaFoldDB" id="A0A7U3Q5P3"/>
<organism evidence="1 2">
    <name type="scientific">Pedobacter endophyticus</name>
    <dbReference type="NCBI Taxonomy" id="2789740"/>
    <lineage>
        <taxon>Bacteria</taxon>
        <taxon>Pseudomonadati</taxon>
        <taxon>Bacteroidota</taxon>
        <taxon>Sphingobacteriia</taxon>
        <taxon>Sphingobacteriales</taxon>
        <taxon>Sphingobacteriaceae</taxon>
        <taxon>Pedobacter</taxon>
    </lineage>
</organism>
<dbReference type="RefSeq" id="WP_196098265.1">
    <property type="nucleotide sequence ID" value="NZ_CP064939.1"/>
</dbReference>
<proteinExistence type="predicted"/>
<dbReference type="Pfam" id="PF01987">
    <property type="entry name" value="AIM24"/>
    <property type="match status" value="1"/>
</dbReference>
<sequence>MDTKREYTLSELIQESAENSNENDFFELEKPAMLEVNLKNQKIMAKAGSMVAYVGNIDFKREGMLSKGLGGLLKKAISGEGTRLMYAKGTGKLYLADEGKKVKIIKLQNESIFVNGNDVLAIDENIRNDIKMLKSVAGMMSGGLFQVKLSGSGYIAITTHGEPLLLRVSASQPVYTDPNATVAWSQNLSPNIKTNLTFGSFIGRGSGESLQMEFFGEGWVLVQPYEEVKYAQKS</sequence>
<dbReference type="InterPro" id="IPR036983">
    <property type="entry name" value="AIM24_sf"/>
</dbReference>
<accession>A0A7U3Q5P3</accession>
<name>A0A7U3Q5P3_9SPHI</name>
<protein>
    <submittedName>
        <fullName evidence="1">AIM24 family protein</fullName>
    </submittedName>
</protein>
<dbReference type="InterPro" id="IPR002838">
    <property type="entry name" value="AIM24"/>
</dbReference>